<dbReference type="RefSeq" id="WP_039953397.1">
    <property type="nucleotide sequence ID" value="NZ_LVJS01000048.1"/>
</dbReference>
<feature type="domain" description="HTH cro/C1-type" evidence="1">
    <location>
        <begin position="13"/>
        <end position="45"/>
    </location>
</feature>
<evidence type="ECO:0000259" key="1">
    <source>
        <dbReference type="PROSITE" id="PS50943"/>
    </source>
</evidence>
<dbReference type="InterPro" id="IPR001387">
    <property type="entry name" value="Cro/C1-type_HTH"/>
</dbReference>
<dbReference type="SMART" id="SM00530">
    <property type="entry name" value="HTH_XRE"/>
    <property type="match status" value="1"/>
</dbReference>
<keyword evidence="3" id="KW-1185">Reference proteome</keyword>
<dbReference type="InterPro" id="IPR010982">
    <property type="entry name" value="Lambda_DNA-bd_dom_sf"/>
</dbReference>
<dbReference type="Gene3D" id="1.10.260.40">
    <property type="entry name" value="lambda repressor-like DNA-binding domains"/>
    <property type="match status" value="1"/>
</dbReference>
<comment type="caution">
    <text evidence="2">The sequence shown here is derived from an EMBL/GenBank/DDBJ whole genome shotgun (WGS) entry which is preliminary data.</text>
</comment>
<name>A0A154QGL6_9GAMM</name>
<dbReference type="AlphaFoldDB" id="A0A154QGL6"/>
<evidence type="ECO:0000313" key="3">
    <source>
        <dbReference type="Proteomes" id="UP000076131"/>
    </source>
</evidence>
<dbReference type="EMBL" id="LVJS01000048">
    <property type="protein sequence ID" value="KZC23306.1"/>
    <property type="molecule type" value="Genomic_DNA"/>
</dbReference>
<proteinExistence type="predicted"/>
<dbReference type="PROSITE" id="PS50943">
    <property type="entry name" value="HTH_CROC1"/>
    <property type="match status" value="1"/>
</dbReference>
<dbReference type="Proteomes" id="UP000076131">
    <property type="component" value="Unassembled WGS sequence"/>
</dbReference>
<dbReference type="STRING" id="416169.RHOFW104T7_14685"/>
<organism evidence="2 3">
    <name type="scientific">Rhodanobacter thiooxydans</name>
    <dbReference type="NCBI Taxonomy" id="416169"/>
    <lineage>
        <taxon>Bacteria</taxon>
        <taxon>Pseudomonadati</taxon>
        <taxon>Pseudomonadota</taxon>
        <taxon>Gammaproteobacteria</taxon>
        <taxon>Lysobacterales</taxon>
        <taxon>Rhodanobacteraceae</taxon>
        <taxon>Rhodanobacter</taxon>
    </lineage>
</organism>
<gene>
    <name evidence="2" type="ORF">RHOFW104T7_14685</name>
</gene>
<dbReference type="SUPFAM" id="SSF47413">
    <property type="entry name" value="lambda repressor-like DNA-binding domains"/>
    <property type="match status" value="1"/>
</dbReference>
<evidence type="ECO:0000313" key="2">
    <source>
        <dbReference type="EMBL" id="KZC23306.1"/>
    </source>
</evidence>
<accession>A0A154QGL6</accession>
<reference evidence="2 3" key="1">
    <citation type="journal article" date="2016" name="MBio">
        <title>Lateral Gene Transfer in a Heavy Metal-Contaminated-Groundwater Microbial Community.</title>
        <authorList>
            <person name="Hemme C.L."/>
            <person name="Green S.J."/>
            <person name="Rishishwar L."/>
            <person name="Prakash O."/>
            <person name="Pettenato A."/>
            <person name="Chakraborty R."/>
            <person name="Deutschbauer A.M."/>
            <person name="Van Nostrand J.D."/>
            <person name="Wu L."/>
            <person name="He Z."/>
            <person name="Jordan I.K."/>
            <person name="Hazen T.C."/>
            <person name="Arkin A.P."/>
            <person name="Kostka J.E."/>
            <person name="Zhou J."/>
        </authorList>
    </citation>
    <scope>NUCLEOTIDE SEQUENCE [LARGE SCALE GENOMIC DNA]</scope>
    <source>
        <strain evidence="2 3">FW104-T7</strain>
    </source>
</reference>
<protein>
    <submittedName>
        <fullName evidence="2">Transcriptional regulator</fullName>
    </submittedName>
</protein>
<dbReference type="GO" id="GO:0003677">
    <property type="term" value="F:DNA binding"/>
    <property type="evidence" value="ECO:0007669"/>
    <property type="project" value="InterPro"/>
</dbReference>
<dbReference type="CDD" id="cd00093">
    <property type="entry name" value="HTH_XRE"/>
    <property type="match status" value="1"/>
</dbReference>
<dbReference type="eggNOG" id="COG1476">
    <property type="taxonomic scope" value="Bacteria"/>
</dbReference>
<dbReference type="Pfam" id="PF13560">
    <property type="entry name" value="HTH_31"/>
    <property type="match status" value="1"/>
</dbReference>
<sequence length="96" mass="10493">MFIRTSQDIGALLRESRKKAGLGQAELARRIGVSRQWVAEVERGKPRAEMGLVLRALNTLDNPLQTGLATPSYGRVADTPDIDIDAIIDAARQPPQ</sequence>